<dbReference type="STRING" id="1385521.N803_09615"/>
<name>A0A0A0JMU3_9MICO</name>
<accession>A0A0A0JMU3</accession>
<keyword evidence="2" id="KW-1185">Reference proteome</keyword>
<organism evidence="1 2">
    <name type="scientific">Knoellia subterranea KCTC 19937</name>
    <dbReference type="NCBI Taxonomy" id="1385521"/>
    <lineage>
        <taxon>Bacteria</taxon>
        <taxon>Bacillati</taxon>
        <taxon>Actinomycetota</taxon>
        <taxon>Actinomycetes</taxon>
        <taxon>Micrococcales</taxon>
        <taxon>Intrasporangiaceae</taxon>
        <taxon>Knoellia</taxon>
    </lineage>
</organism>
<evidence type="ECO:0008006" key="3">
    <source>
        <dbReference type="Google" id="ProtNLM"/>
    </source>
</evidence>
<sequence length="131" mass="14607">MITIELARRLAHEAGLLWQPAPGDRFVVDAELLTGEVFWVSQLTVEPQTFGEQTVLGFNGTTEWALDSVSLDQALWLPREDQLRALLGDRLESLVRTEAGWEVTYAGSEGTRHTVTDEDVEYAYATALLTL</sequence>
<dbReference type="AlphaFoldDB" id="A0A0A0JMU3"/>
<dbReference type="Proteomes" id="UP000030011">
    <property type="component" value="Unassembled WGS sequence"/>
</dbReference>
<reference evidence="1 2" key="1">
    <citation type="submission" date="2013-08" db="EMBL/GenBank/DDBJ databases">
        <title>The genome sequence of Knoellia subterranea.</title>
        <authorList>
            <person name="Zhu W."/>
            <person name="Wang G."/>
        </authorList>
    </citation>
    <scope>NUCLEOTIDE SEQUENCE [LARGE SCALE GENOMIC DNA]</scope>
    <source>
        <strain evidence="1 2">KCTC 19937</strain>
    </source>
</reference>
<protein>
    <recommendedName>
        <fullName evidence="3">Pilus assembly protein CpaE</fullName>
    </recommendedName>
</protein>
<gene>
    <name evidence="1" type="ORF">N803_09615</name>
</gene>
<dbReference type="OrthoDB" id="3295834at2"/>
<comment type="caution">
    <text evidence="1">The sequence shown here is derived from an EMBL/GenBank/DDBJ whole genome shotgun (WGS) entry which is preliminary data.</text>
</comment>
<evidence type="ECO:0000313" key="1">
    <source>
        <dbReference type="EMBL" id="KGN38029.1"/>
    </source>
</evidence>
<dbReference type="RefSeq" id="WP_035903483.1">
    <property type="nucleotide sequence ID" value="NZ_AVPK01000003.1"/>
</dbReference>
<dbReference type="EMBL" id="AVPK01000003">
    <property type="protein sequence ID" value="KGN38029.1"/>
    <property type="molecule type" value="Genomic_DNA"/>
</dbReference>
<proteinExistence type="predicted"/>
<dbReference type="eggNOG" id="ENOG5032UN7">
    <property type="taxonomic scope" value="Bacteria"/>
</dbReference>
<evidence type="ECO:0000313" key="2">
    <source>
        <dbReference type="Proteomes" id="UP000030011"/>
    </source>
</evidence>